<evidence type="ECO:0000256" key="1">
    <source>
        <dbReference type="SAM" id="SignalP"/>
    </source>
</evidence>
<keyword evidence="4" id="KW-1185">Reference proteome</keyword>
<dbReference type="Proteomes" id="UP000800093">
    <property type="component" value="Unassembled WGS sequence"/>
</dbReference>
<keyword evidence="1" id="KW-0732">Signal</keyword>
<feature type="domain" description="DUF1996" evidence="2">
    <location>
        <begin position="40"/>
        <end position="291"/>
    </location>
</feature>
<evidence type="ECO:0000313" key="3">
    <source>
        <dbReference type="EMBL" id="KAF2260490.1"/>
    </source>
</evidence>
<feature type="signal peptide" evidence="1">
    <location>
        <begin position="1"/>
        <end position="23"/>
    </location>
</feature>
<dbReference type="OrthoDB" id="74764at2759"/>
<dbReference type="EMBL" id="ML986680">
    <property type="protein sequence ID" value="KAF2260490.1"/>
    <property type="molecule type" value="Genomic_DNA"/>
</dbReference>
<reference evidence="4" key="1">
    <citation type="journal article" date="2020" name="Stud. Mycol.">
        <title>101 Dothideomycetes genomes: A test case for predicting lifestyles and emergence of pathogens.</title>
        <authorList>
            <person name="Haridas S."/>
            <person name="Albert R."/>
            <person name="Binder M."/>
            <person name="Bloem J."/>
            <person name="LaButti K."/>
            <person name="Salamov A."/>
            <person name="Andreopoulos B."/>
            <person name="Baker S."/>
            <person name="Barry K."/>
            <person name="Bills G."/>
            <person name="Bluhm B."/>
            <person name="Cannon C."/>
            <person name="Castanera R."/>
            <person name="Culley D."/>
            <person name="Daum C."/>
            <person name="Ezra D."/>
            <person name="Gonzalez J."/>
            <person name="Henrissat B."/>
            <person name="Kuo A."/>
            <person name="Liang C."/>
            <person name="Lipzen A."/>
            <person name="Lutzoni F."/>
            <person name="Magnuson J."/>
            <person name="Mondo S."/>
            <person name="Nolan M."/>
            <person name="Ohm R."/>
            <person name="Pangilinan J."/>
            <person name="Park H.-J."/>
            <person name="Ramirez L."/>
            <person name="Alfaro M."/>
            <person name="Sun H."/>
            <person name="Tritt A."/>
            <person name="Yoshinaga Y."/>
            <person name="Zwiers L.-H."/>
            <person name="Turgeon B."/>
            <person name="Goodwin S."/>
            <person name="Spatafora J."/>
            <person name="Crous P."/>
            <person name="Grigoriev I."/>
        </authorList>
    </citation>
    <scope>NUCLEOTIDE SEQUENCE [LARGE SCALE GENOMIC DNA]</scope>
    <source>
        <strain evidence="4">CBS 304.66</strain>
    </source>
</reference>
<feature type="chain" id="PRO_5040273494" description="DUF1996 domain-containing protein" evidence="1">
    <location>
        <begin position="24"/>
        <end position="344"/>
    </location>
</feature>
<accession>A0A9P4MWS4</accession>
<sequence>MILQTLATTAIFLQGAASQGAYGGDFMRFGCSQLVVERADPLVTPGMAPSPHMHQIVGGNSFNLTMNPSNLDPAEQSTCTSCTFSEDFSNYWTASIYFKSPENGTFKRVPQMANGRLDGGKLEQDGGLTVYYMRPFSGSNKKVTSFKPGFRMLTGDPSLRKKGSWAGVCHRCMGNGEGGAPCDSRDTSEFPAKICPNGIRATIIFPSCWDGKNLDSPDHKSHVAFASGSVLAGDKCPSSHPVRIPQVMYEVMYDTSQFNNPEYFKNGKQPFVYSFGDGTGHGQHGDYLFGWQGDALQRGMDALGTNKCASESCPALISQPGKDAIACTKKQQVMEDIGDGCKRN</sequence>
<organism evidence="3 4">
    <name type="scientific">Lojkania enalia</name>
    <dbReference type="NCBI Taxonomy" id="147567"/>
    <lineage>
        <taxon>Eukaryota</taxon>
        <taxon>Fungi</taxon>
        <taxon>Dikarya</taxon>
        <taxon>Ascomycota</taxon>
        <taxon>Pezizomycotina</taxon>
        <taxon>Dothideomycetes</taxon>
        <taxon>Pleosporomycetidae</taxon>
        <taxon>Pleosporales</taxon>
        <taxon>Pleosporales incertae sedis</taxon>
        <taxon>Lojkania</taxon>
    </lineage>
</organism>
<dbReference type="PANTHER" id="PTHR43662">
    <property type="match status" value="1"/>
</dbReference>
<dbReference type="Pfam" id="PF09362">
    <property type="entry name" value="DUF1996"/>
    <property type="match status" value="1"/>
</dbReference>
<evidence type="ECO:0000259" key="2">
    <source>
        <dbReference type="Pfam" id="PF09362"/>
    </source>
</evidence>
<dbReference type="InterPro" id="IPR018535">
    <property type="entry name" value="DUF1996"/>
</dbReference>
<comment type="caution">
    <text evidence="3">The sequence shown here is derived from an EMBL/GenBank/DDBJ whole genome shotgun (WGS) entry which is preliminary data.</text>
</comment>
<proteinExistence type="predicted"/>
<gene>
    <name evidence="3" type="ORF">CC78DRAFT_472859</name>
</gene>
<evidence type="ECO:0000313" key="4">
    <source>
        <dbReference type="Proteomes" id="UP000800093"/>
    </source>
</evidence>
<name>A0A9P4MWS4_9PLEO</name>
<dbReference type="AlphaFoldDB" id="A0A9P4MWS4"/>
<protein>
    <recommendedName>
        <fullName evidence="2">DUF1996 domain-containing protein</fullName>
    </recommendedName>
</protein>
<dbReference type="PANTHER" id="PTHR43662:SF2">
    <property type="entry name" value="DUF1996 DOMAIN-CONTAINING PROTEIN"/>
    <property type="match status" value="1"/>
</dbReference>